<protein>
    <submittedName>
        <fullName evidence="3">Oxidoreductase</fullName>
    </submittedName>
</protein>
<evidence type="ECO:0000313" key="4">
    <source>
        <dbReference type="Proteomes" id="UP000031666"/>
    </source>
</evidence>
<dbReference type="InterPro" id="IPR036291">
    <property type="entry name" value="NAD(P)-bd_dom_sf"/>
</dbReference>
<dbReference type="AlphaFoldDB" id="A0A0B8QRN6"/>
<sequence>MLITSAGSILGRNLAQHFAGMGGKIVVTDCDKALLKQTYAECIEAGYHVYPYPIPDYSQRSVDELFSFIESHFEQSVDVLINNWLNRPLPTLISASSGEEFGSQFSDLAQSMYSFGHSCAEQMCKYHKHGVIVNLLTNECVDKILGTESASSMVSGLTKSWAKELGPFDIRVGGILPSVHHSPHDDYLQSFAQIKDETGKKHRVHHRERFF</sequence>
<dbReference type="STRING" id="1481914.JCM19241_4362"/>
<keyword evidence="2" id="KW-0560">Oxidoreductase</keyword>
<dbReference type="EMBL" id="BBSC01000010">
    <property type="protein sequence ID" value="GAM77698.1"/>
    <property type="molecule type" value="Genomic_DNA"/>
</dbReference>
<evidence type="ECO:0000313" key="3">
    <source>
        <dbReference type="EMBL" id="GAM77698.1"/>
    </source>
</evidence>
<dbReference type="Pfam" id="PF00106">
    <property type="entry name" value="adh_short"/>
    <property type="match status" value="1"/>
</dbReference>
<comment type="similarity">
    <text evidence="1">Belongs to the short-chain dehydrogenases/reductases (SDR) family.</text>
</comment>
<dbReference type="NCBIfam" id="NF006464">
    <property type="entry name" value="PRK08862.1"/>
    <property type="match status" value="1"/>
</dbReference>
<dbReference type="PANTHER" id="PTHR43639">
    <property type="entry name" value="OXIDOREDUCTASE, SHORT-CHAIN DEHYDROGENASE/REDUCTASE FAMILY (AFU_ORTHOLOGUE AFUA_5G02870)"/>
    <property type="match status" value="1"/>
</dbReference>
<dbReference type="PANTHER" id="PTHR43639:SF1">
    <property type="entry name" value="SHORT-CHAIN DEHYDROGENASE_REDUCTASE FAMILY PROTEIN"/>
    <property type="match status" value="1"/>
</dbReference>
<dbReference type="SUPFAM" id="SSF51735">
    <property type="entry name" value="NAD(P)-binding Rossmann-fold domains"/>
    <property type="match status" value="1"/>
</dbReference>
<comment type="caution">
    <text evidence="3">The sequence shown here is derived from an EMBL/GenBank/DDBJ whole genome shotgun (WGS) entry which is preliminary data.</text>
</comment>
<dbReference type="GO" id="GO:0016491">
    <property type="term" value="F:oxidoreductase activity"/>
    <property type="evidence" value="ECO:0007669"/>
    <property type="project" value="UniProtKB-KW"/>
</dbReference>
<dbReference type="Gene3D" id="3.40.50.720">
    <property type="entry name" value="NAD(P)-binding Rossmann-like Domain"/>
    <property type="match status" value="1"/>
</dbReference>
<organism evidence="3 4">
    <name type="scientific">Vibrio ishigakensis</name>
    <dbReference type="NCBI Taxonomy" id="1481914"/>
    <lineage>
        <taxon>Bacteria</taxon>
        <taxon>Pseudomonadati</taxon>
        <taxon>Pseudomonadota</taxon>
        <taxon>Gammaproteobacteria</taxon>
        <taxon>Vibrionales</taxon>
        <taxon>Vibrionaceae</taxon>
        <taxon>Vibrio</taxon>
    </lineage>
</organism>
<evidence type="ECO:0000256" key="1">
    <source>
        <dbReference type="ARBA" id="ARBA00006484"/>
    </source>
</evidence>
<dbReference type="CDD" id="cd05233">
    <property type="entry name" value="SDR_c"/>
    <property type="match status" value="1"/>
</dbReference>
<proteinExistence type="inferred from homology"/>
<gene>
    <name evidence="3" type="ORF">JCM19241_4362</name>
</gene>
<reference evidence="3 4" key="2">
    <citation type="submission" date="2015-01" db="EMBL/GenBank/DDBJ databases">
        <authorList>
            <consortium name="NBRP consortium"/>
            <person name="Sawabe T."/>
            <person name="Meirelles P."/>
            <person name="Feng G."/>
            <person name="Sayaka M."/>
            <person name="Hattori M."/>
            <person name="Ohkuma M."/>
        </authorList>
    </citation>
    <scope>NUCLEOTIDE SEQUENCE [LARGE SCALE GENOMIC DNA]</scope>
    <source>
        <strain evidence="4">JCM 19241</strain>
    </source>
</reference>
<accession>A0A0B8QRN6</accession>
<dbReference type="Proteomes" id="UP000031666">
    <property type="component" value="Unassembled WGS sequence"/>
</dbReference>
<dbReference type="InterPro" id="IPR002347">
    <property type="entry name" value="SDR_fam"/>
</dbReference>
<reference evidence="3 4" key="1">
    <citation type="submission" date="2015-01" db="EMBL/GenBank/DDBJ databases">
        <title>Vibrio sp. C94 JCM 19241 whole genome shotgun sequence.</title>
        <authorList>
            <person name="Sawabe T."/>
            <person name="Meirelles P."/>
            <person name="Feng G."/>
            <person name="Sayaka M."/>
            <person name="Hattori M."/>
            <person name="Ohkuma M."/>
        </authorList>
    </citation>
    <scope>NUCLEOTIDE SEQUENCE [LARGE SCALE GENOMIC DNA]</scope>
    <source>
        <strain evidence="4">JCM 19241</strain>
    </source>
</reference>
<name>A0A0B8QRN6_9VIBR</name>
<evidence type="ECO:0000256" key="2">
    <source>
        <dbReference type="ARBA" id="ARBA00023002"/>
    </source>
</evidence>